<dbReference type="Ensembl" id="ENSSORT00005008660.1">
    <property type="protein sequence ID" value="ENSSORP00005008366.1"/>
    <property type="gene ID" value="ENSSORG00005004647.1"/>
</dbReference>
<evidence type="ECO:0000313" key="2">
    <source>
        <dbReference type="Proteomes" id="UP000472271"/>
    </source>
</evidence>
<reference evidence="1" key="3">
    <citation type="submission" date="2025-09" db="UniProtKB">
        <authorList>
            <consortium name="Ensembl"/>
        </authorList>
    </citation>
    <scope>IDENTIFICATION</scope>
</reference>
<organism evidence="1 2">
    <name type="scientific">Sphaeramia orbicularis</name>
    <name type="common">orbiculate cardinalfish</name>
    <dbReference type="NCBI Taxonomy" id="375764"/>
    <lineage>
        <taxon>Eukaryota</taxon>
        <taxon>Metazoa</taxon>
        <taxon>Chordata</taxon>
        <taxon>Craniata</taxon>
        <taxon>Vertebrata</taxon>
        <taxon>Euteleostomi</taxon>
        <taxon>Actinopterygii</taxon>
        <taxon>Neopterygii</taxon>
        <taxon>Teleostei</taxon>
        <taxon>Neoteleostei</taxon>
        <taxon>Acanthomorphata</taxon>
        <taxon>Gobiaria</taxon>
        <taxon>Kurtiformes</taxon>
        <taxon>Apogonoidei</taxon>
        <taxon>Apogonidae</taxon>
        <taxon>Apogoninae</taxon>
        <taxon>Sphaeramia</taxon>
    </lineage>
</organism>
<protein>
    <submittedName>
        <fullName evidence="1">Uncharacterized protein</fullName>
    </submittedName>
</protein>
<proteinExistence type="predicted"/>
<dbReference type="InParanoid" id="A0A672YUQ3"/>
<evidence type="ECO:0000313" key="1">
    <source>
        <dbReference type="Ensembl" id="ENSSORP00005008366.1"/>
    </source>
</evidence>
<reference evidence="1" key="2">
    <citation type="submission" date="2025-08" db="UniProtKB">
        <authorList>
            <consortium name="Ensembl"/>
        </authorList>
    </citation>
    <scope>IDENTIFICATION</scope>
</reference>
<sequence>MFIWFHPYLIYDGGPSLTTACEYIITSVFQLKCLTTGSAPKWCGRFLCNSFRLPVCKNLQPQTAFTAPAVVESL</sequence>
<dbReference type="Proteomes" id="UP000472271">
    <property type="component" value="Chromosome 8"/>
</dbReference>
<accession>A0A672YUQ3</accession>
<dbReference type="AlphaFoldDB" id="A0A672YUQ3"/>
<reference evidence="1" key="1">
    <citation type="submission" date="2019-06" db="EMBL/GenBank/DDBJ databases">
        <authorList>
            <consortium name="Wellcome Sanger Institute Data Sharing"/>
        </authorList>
    </citation>
    <scope>NUCLEOTIDE SEQUENCE [LARGE SCALE GENOMIC DNA]</scope>
</reference>
<name>A0A672YUQ3_9TELE</name>
<keyword evidence="2" id="KW-1185">Reference proteome</keyword>